<evidence type="ECO:0008006" key="5">
    <source>
        <dbReference type="Google" id="ProtNLM"/>
    </source>
</evidence>
<dbReference type="RefSeq" id="WP_271168120.1">
    <property type="nucleotide sequence ID" value="NZ_BSFI01000007.1"/>
</dbReference>
<dbReference type="PANTHER" id="PTHR35149">
    <property type="entry name" value="SLL5132 PROTEIN"/>
    <property type="match status" value="1"/>
</dbReference>
<gene>
    <name evidence="3" type="ORF">GCM10008179_15140</name>
</gene>
<feature type="domain" description="GmrSD restriction endonucleases C-terminal" evidence="2">
    <location>
        <begin position="425"/>
        <end position="553"/>
    </location>
</feature>
<protein>
    <recommendedName>
        <fullName evidence="5">DUF262 domain-containing protein</fullName>
    </recommendedName>
</protein>
<dbReference type="Pfam" id="PF03235">
    <property type="entry name" value="GmrSD_N"/>
    <property type="match status" value="1"/>
</dbReference>
<feature type="domain" description="GmrSD restriction endonucleases N-terminal" evidence="1">
    <location>
        <begin position="13"/>
        <end position="229"/>
    </location>
</feature>
<dbReference type="InterPro" id="IPR011089">
    <property type="entry name" value="GmrSD_C"/>
</dbReference>
<comment type="caution">
    <text evidence="3">The sequence shown here is derived from an EMBL/GenBank/DDBJ whole genome shotgun (WGS) entry which is preliminary data.</text>
</comment>
<dbReference type="AlphaFoldDB" id="A0A9W6IZ78"/>
<reference evidence="3" key="1">
    <citation type="journal article" date="2014" name="Int. J. Syst. Evol. Microbiol.">
        <title>Complete genome sequence of Corynebacterium casei LMG S-19264T (=DSM 44701T), isolated from a smear-ripened cheese.</title>
        <authorList>
            <consortium name="US DOE Joint Genome Institute (JGI-PGF)"/>
            <person name="Walter F."/>
            <person name="Albersmeier A."/>
            <person name="Kalinowski J."/>
            <person name="Ruckert C."/>
        </authorList>
    </citation>
    <scope>NUCLEOTIDE SEQUENCE</scope>
    <source>
        <strain evidence="3">VKM B-2347</strain>
    </source>
</reference>
<name>A0A9W6IZ78_9HYPH</name>
<reference evidence="3" key="2">
    <citation type="submission" date="2023-01" db="EMBL/GenBank/DDBJ databases">
        <authorList>
            <person name="Sun Q."/>
            <person name="Evtushenko L."/>
        </authorList>
    </citation>
    <scope>NUCLEOTIDE SEQUENCE</scope>
    <source>
        <strain evidence="3">VKM B-2347</strain>
    </source>
</reference>
<dbReference type="PANTHER" id="PTHR35149:SF2">
    <property type="entry name" value="DUF262 DOMAIN-CONTAINING PROTEIN"/>
    <property type="match status" value="1"/>
</dbReference>
<dbReference type="InterPro" id="IPR004919">
    <property type="entry name" value="GmrSD_N"/>
</dbReference>
<accession>A0A9W6IZ78</accession>
<evidence type="ECO:0000313" key="3">
    <source>
        <dbReference type="EMBL" id="GLK67876.1"/>
    </source>
</evidence>
<organism evidence="3 4">
    <name type="scientific">Hansschlegelia plantiphila</name>
    <dbReference type="NCBI Taxonomy" id="374655"/>
    <lineage>
        <taxon>Bacteria</taxon>
        <taxon>Pseudomonadati</taxon>
        <taxon>Pseudomonadota</taxon>
        <taxon>Alphaproteobacteria</taxon>
        <taxon>Hyphomicrobiales</taxon>
        <taxon>Methylopilaceae</taxon>
        <taxon>Hansschlegelia</taxon>
    </lineage>
</organism>
<evidence type="ECO:0000259" key="2">
    <source>
        <dbReference type="Pfam" id="PF07510"/>
    </source>
</evidence>
<evidence type="ECO:0000259" key="1">
    <source>
        <dbReference type="Pfam" id="PF03235"/>
    </source>
</evidence>
<proteinExistence type="predicted"/>
<keyword evidence="4" id="KW-1185">Reference proteome</keyword>
<sequence length="562" mass="64744">MKVTPVSKTLADVLRGSFLKVPRFQRPYDWDRENLTEFWNDLKDRSDPDYFMGSVVIFADQKEKNVLFIVDGQQRITTITIMLSIIRDALADLDEAGPSEAVHKLIEARDLDDKRRFVLEHDPADRYLQYAIQSQKPDHKAAPEGPQQLNLQAAYRFLQSGLNLHLKNTFSNKRKESVDYLKHIRDCLLQMHFISIELDNEDDAYVIFETLNTRGKDLRVSDLLKNHFMRLIPQKTKGLDTARDNWSEMMETLNSVTVMIDPDSFILHYWLSSQSYVSKANLFLKFKEKIKKNNAKNWLDEVNAAARTYVRCMAPLEFKFAKEERPLQESLSAIKVFGVAQVAPLMLAIMTQYERKVISLKSTRGAFDLIEKFTFQFNALMQSRGGGGVSNMYAKLAQSTMACDSGQSFANVLADMKDKFRERVPDETEFSLQFTRITYRDTYTRERPLVRYVLTKLARHYGMPAEIDVGMLTIEHIQPQSNGEETNDEFDVGAIGNLIFMNEGLNGKLDNKSFVAKKPFFEVSNNVYPDDFLKKSNKWSDKMIAERGVHLAGVGYNEIWNI</sequence>
<dbReference type="Pfam" id="PF07510">
    <property type="entry name" value="GmrSD_C"/>
    <property type="match status" value="1"/>
</dbReference>
<dbReference type="Proteomes" id="UP001143372">
    <property type="component" value="Unassembled WGS sequence"/>
</dbReference>
<evidence type="ECO:0000313" key="4">
    <source>
        <dbReference type="Proteomes" id="UP001143372"/>
    </source>
</evidence>
<dbReference type="EMBL" id="BSFI01000007">
    <property type="protein sequence ID" value="GLK67876.1"/>
    <property type="molecule type" value="Genomic_DNA"/>
</dbReference>